<reference evidence="1" key="2">
    <citation type="submission" date="2021-01" db="EMBL/GenBank/DDBJ databases">
        <authorList>
            <person name="Schikora-Tamarit M.A."/>
        </authorList>
    </citation>
    <scope>NUCLEOTIDE SEQUENCE</scope>
    <source>
        <strain evidence="1">CBS6075</strain>
    </source>
</reference>
<proteinExistence type="predicted"/>
<evidence type="ECO:0000313" key="2">
    <source>
        <dbReference type="Proteomes" id="UP000769157"/>
    </source>
</evidence>
<name>A0A9P8T0Y3_9ASCO</name>
<reference evidence="1" key="1">
    <citation type="journal article" date="2021" name="Open Biol.">
        <title>Shared evolutionary footprints suggest mitochondrial oxidative damage underlies multiple complex I losses in fungi.</title>
        <authorList>
            <person name="Schikora-Tamarit M.A."/>
            <person name="Marcet-Houben M."/>
            <person name="Nosek J."/>
            <person name="Gabaldon T."/>
        </authorList>
    </citation>
    <scope>NUCLEOTIDE SEQUENCE</scope>
    <source>
        <strain evidence="1">CBS6075</strain>
    </source>
</reference>
<accession>A0A9P8T0Y3</accession>
<organism evidence="1 2">
    <name type="scientific">Ogataea philodendri</name>
    <dbReference type="NCBI Taxonomy" id="1378263"/>
    <lineage>
        <taxon>Eukaryota</taxon>
        <taxon>Fungi</taxon>
        <taxon>Dikarya</taxon>
        <taxon>Ascomycota</taxon>
        <taxon>Saccharomycotina</taxon>
        <taxon>Pichiomycetes</taxon>
        <taxon>Pichiales</taxon>
        <taxon>Pichiaceae</taxon>
        <taxon>Ogataea</taxon>
    </lineage>
</organism>
<dbReference type="Proteomes" id="UP000769157">
    <property type="component" value="Unassembled WGS sequence"/>
</dbReference>
<comment type="caution">
    <text evidence="1">The sequence shown here is derived from an EMBL/GenBank/DDBJ whole genome shotgun (WGS) entry which is preliminary data.</text>
</comment>
<dbReference type="RefSeq" id="XP_046059327.1">
    <property type="nucleotide sequence ID" value="XM_046206675.1"/>
</dbReference>
<gene>
    <name evidence="1" type="ORF">OGAPHI_005486</name>
</gene>
<dbReference type="GeneID" id="70237450"/>
<dbReference type="AlphaFoldDB" id="A0A9P8T0Y3"/>
<keyword evidence="2" id="KW-1185">Reference proteome</keyword>
<protein>
    <submittedName>
        <fullName evidence="1">Uncharacterized protein</fullName>
    </submittedName>
</protein>
<evidence type="ECO:0000313" key="1">
    <source>
        <dbReference type="EMBL" id="KAH3662238.1"/>
    </source>
</evidence>
<sequence>MNSLNTLVEANSQHLPEDFWLVIGPPWNSMLTLNRSWLSRLILAVLAMMSEMLLPVKQFKASWFFGSDNRLVSHFVRLVRLSGASVSESCLPSLVCNFINNSSSS</sequence>
<dbReference type="EMBL" id="JAEUBE010000378">
    <property type="protein sequence ID" value="KAH3662238.1"/>
    <property type="molecule type" value="Genomic_DNA"/>
</dbReference>